<name>W7C0E2_9LIST</name>
<dbReference type="Proteomes" id="UP000019254">
    <property type="component" value="Unassembled WGS sequence"/>
</dbReference>
<reference evidence="2 3" key="1">
    <citation type="journal article" date="2014" name="Int. J. Syst. Evol. Microbiol.">
        <title>Listeria floridensis sp. nov., Listeria aquatica sp. nov., Listeria cornellensis sp. nov., Listeria riparia sp. nov. and Listeria grandensis sp. nov., from agricultural and natural environments.</title>
        <authorList>
            <person name="den Bakker H.C."/>
            <person name="Warchocki S."/>
            <person name="Wright E.M."/>
            <person name="Allred A.F."/>
            <person name="Ahlstrom C."/>
            <person name="Manuel C.S."/>
            <person name="Stasiewicz M.J."/>
            <person name="Burrell A."/>
            <person name="Roof S."/>
            <person name="Strawn L."/>
            <person name="Fortes E.D."/>
            <person name="Nightingale K.K."/>
            <person name="Kephart D."/>
            <person name="Wiedmann M."/>
        </authorList>
    </citation>
    <scope>NUCLEOTIDE SEQUENCE [LARGE SCALE GENOMIC DNA]</scope>
    <source>
        <strain evidence="3">FSL F6-969</strain>
    </source>
</reference>
<evidence type="ECO:0000313" key="3">
    <source>
        <dbReference type="Proteomes" id="UP000019254"/>
    </source>
</evidence>
<feature type="domain" description="WxL Interacting Protein peptidoglycan binding" evidence="1">
    <location>
        <begin position="30"/>
        <end position="148"/>
    </location>
</feature>
<accession>W7C0E2</accession>
<dbReference type="Pfam" id="PF06030">
    <property type="entry name" value="WxLIP_PGBD"/>
    <property type="match status" value="1"/>
</dbReference>
<dbReference type="InterPro" id="IPR010317">
    <property type="entry name" value="WxLIP_PGBD"/>
</dbReference>
<dbReference type="PATRIC" id="fig|1265820.5.peg.2285"/>
<dbReference type="EMBL" id="AODE01000020">
    <property type="protein sequence ID" value="EUJ29116.1"/>
    <property type="molecule type" value="Genomic_DNA"/>
</dbReference>
<dbReference type="STRING" id="1265820.PCORN_11617"/>
<evidence type="ECO:0000259" key="1">
    <source>
        <dbReference type="Pfam" id="PF06030"/>
    </source>
</evidence>
<evidence type="ECO:0000313" key="2">
    <source>
        <dbReference type="EMBL" id="EUJ29116.1"/>
    </source>
</evidence>
<comment type="caution">
    <text evidence="2">The sequence shown here is derived from an EMBL/GenBank/DDBJ whole genome shotgun (WGS) entry which is preliminary data.</text>
</comment>
<dbReference type="AlphaFoldDB" id="W7C0E2"/>
<proteinExistence type="predicted"/>
<sequence length="198" mass="22263">MRPNKIIITILLLIMISLIPVRTEASELGFSVQAILPDNQIDPLHTYFDLMMKPNQKQAIQVAITNDKEEDIQVQVYVNTAMTNKNGIIQYSETAPKLDSSLKTPFKSIAKTENIVTVPSKSTKNISVDIQMPQEKYDGIILGGLYFMEKKADKATGSKDNIQITNRYSYTIGVVLRESDTEVLPDLNLQKNKKKDSL</sequence>
<protein>
    <recommendedName>
        <fullName evidence="1">WxL Interacting Protein peptidoglycan binding domain-containing protein</fullName>
    </recommendedName>
</protein>
<dbReference type="RefSeq" id="WP_077913861.1">
    <property type="nucleotide sequence ID" value="NZ_AODE01000020.1"/>
</dbReference>
<gene>
    <name evidence="2" type="ORF">PCORN_11617</name>
</gene>
<organism evidence="2 3">
    <name type="scientific">Listeria cornellensis FSL F6-0969</name>
    <dbReference type="NCBI Taxonomy" id="1265820"/>
    <lineage>
        <taxon>Bacteria</taxon>
        <taxon>Bacillati</taxon>
        <taxon>Bacillota</taxon>
        <taxon>Bacilli</taxon>
        <taxon>Bacillales</taxon>
        <taxon>Listeriaceae</taxon>
        <taxon>Listeria</taxon>
    </lineage>
</organism>
<dbReference type="OrthoDB" id="2148359at2"/>
<keyword evidence="3" id="KW-1185">Reference proteome</keyword>